<feature type="transmembrane region" description="Helical" evidence="2">
    <location>
        <begin position="7"/>
        <end position="28"/>
    </location>
</feature>
<dbReference type="EMBL" id="MN739632">
    <property type="protein sequence ID" value="QHT17226.1"/>
    <property type="molecule type" value="Genomic_DNA"/>
</dbReference>
<keyword evidence="2" id="KW-0812">Transmembrane</keyword>
<sequence length="331" mass="37779">MKLKQKILFFMSIALVIFIILAYFFIIYTKQIESLTSLSDLKLKQKDLEQKIVDLNKQKTQLQNDVNTLIQTVTNLQKNMNFRTGAQNTIQIKNMNETLVNKQTEIKTIDANIDKTTKEIEILKKIIAEPFDILFNDITNYPDGFVKPSQSSFVMNSMMSGMPNIVSVPIEIEMDNTQTVSIPNDSKTNTILAFSPTNNSSFPNLFTIDIKYKGDTNVWELATADKNRGFMPNYQYNNEILEIDKFSSKFLHDKNTYVITDKNIKMADIDLGNKIMCITTTGDVLDKNNNTYAKVEKSLKGMRIEFLNEKETISGIIIVLSPKIAGYKLPE</sequence>
<evidence type="ECO:0000313" key="3">
    <source>
        <dbReference type="EMBL" id="QHT17226.1"/>
    </source>
</evidence>
<dbReference type="AlphaFoldDB" id="A0A6C0DJX2"/>
<keyword evidence="1" id="KW-0175">Coiled coil</keyword>
<keyword evidence="2" id="KW-0472">Membrane</keyword>
<evidence type="ECO:0000256" key="1">
    <source>
        <dbReference type="SAM" id="Coils"/>
    </source>
</evidence>
<organism evidence="3">
    <name type="scientific">viral metagenome</name>
    <dbReference type="NCBI Taxonomy" id="1070528"/>
    <lineage>
        <taxon>unclassified sequences</taxon>
        <taxon>metagenomes</taxon>
        <taxon>organismal metagenomes</taxon>
    </lineage>
</organism>
<keyword evidence="2" id="KW-1133">Transmembrane helix</keyword>
<proteinExistence type="predicted"/>
<accession>A0A6C0DJX2</accession>
<feature type="coiled-coil region" evidence="1">
    <location>
        <begin position="38"/>
        <end position="112"/>
    </location>
</feature>
<reference evidence="3" key="1">
    <citation type="journal article" date="2020" name="Nature">
        <title>Giant virus diversity and host interactions through global metagenomics.</title>
        <authorList>
            <person name="Schulz F."/>
            <person name="Roux S."/>
            <person name="Paez-Espino D."/>
            <person name="Jungbluth S."/>
            <person name="Walsh D.A."/>
            <person name="Denef V.J."/>
            <person name="McMahon K.D."/>
            <person name="Konstantinidis K.T."/>
            <person name="Eloe-Fadrosh E.A."/>
            <person name="Kyrpides N.C."/>
            <person name="Woyke T."/>
        </authorList>
    </citation>
    <scope>NUCLEOTIDE SEQUENCE</scope>
    <source>
        <strain evidence="3">GVMAG-M-3300023174-24</strain>
    </source>
</reference>
<evidence type="ECO:0000256" key="2">
    <source>
        <dbReference type="SAM" id="Phobius"/>
    </source>
</evidence>
<name>A0A6C0DJX2_9ZZZZ</name>
<protein>
    <submittedName>
        <fullName evidence="3">Uncharacterized protein</fullName>
    </submittedName>
</protein>